<evidence type="ECO:0000313" key="2">
    <source>
        <dbReference type="EMBL" id="AJQ92894.1"/>
    </source>
</evidence>
<evidence type="ECO:0000256" key="1">
    <source>
        <dbReference type="SAM" id="Phobius"/>
    </source>
</evidence>
<dbReference type="HOGENOM" id="CLU_1025888_0_0_6"/>
<dbReference type="PROSITE" id="PS51257">
    <property type="entry name" value="PROKAR_LIPOPROTEIN"/>
    <property type="match status" value="1"/>
</dbReference>
<feature type="transmembrane region" description="Helical" evidence="1">
    <location>
        <begin position="229"/>
        <end position="247"/>
    </location>
</feature>
<keyword evidence="1" id="KW-0812">Transmembrane</keyword>
<keyword evidence="1" id="KW-1133">Transmembrane helix</keyword>
<reference evidence="2 3" key="1">
    <citation type="submission" date="2014-01" db="EMBL/GenBank/DDBJ databases">
        <title>Full genme sequencing of cellulolytic bacterium Gynuella sunshinyii YC6258T gen. nov., sp. nov.</title>
        <authorList>
            <person name="Khan H."/>
            <person name="Chung E.J."/>
            <person name="Chung Y.R."/>
        </authorList>
    </citation>
    <scope>NUCLEOTIDE SEQUENCE [LARGE SCALE GENOMIC DNA]</scope>
    <source>
        <strain evidence="2 3">YC6258</strain>
    </source>
</reference>
<dbReference type="EMBL" id="CP007142">
    <property type="protein sequence ID" value="AJQ92894.1"/>
    <property type="molecule type" value="Genomic_DNA"/>
</dbReference>
<keyword evidence="3" id="KW-1185">Reference proteome</keyword>
<evidence type="ECO:0000313" key="3">
    <source>
        <dbReference type="Proteomes" id="UP000032266"/>
    </source>
</evidence>
<dbReference type="Proteomes" id="UP000032266">
    <property type="component" value="Chromosome"/>
</dbReference>
<feature type="transmembrane region" description="Helical" evidence="1">
    <location>
        <begin position="187"/>
        <end position="209"/>
    </location>
</feature>
<sequence length="271" mass="30160">MHKLHIALILIILTLFLSSCSQEELSERFIPKEESSFAKDYLSKLRGRDFTYVKGFLSPELDAQVTDELLEQMAAYFRDGEPLSVKIIGSQVNVFSGQWQGNFTFEYQFESGWNLANTVLKKTDSGYQVIGIHVYQTEASQKELNAFGLSSKSGLQYLVLCLAVLVPLFILFTLIVCIRTPIQRKKWLWIIFVLFGFGAIQVNWTNGAYAFQLISVHLFGASATAAGPGAPWIVSASVPLGALVFWLRRKSLIERANKSSQQDASDAGASA</sequence>
<dbReference type="RefSeq" id="WP_052830035.1">
    <property type="nucleotide sequence ID" value="NZ_CP007142.1"/>
</dbReference>
<evidence type="ECO:0008006" key="4">
    <source>
        <dbReference type="Google" id="ProtNLM"/>
    </source>
</evidence>
<dbReference type="KEGG" id="gsn:YC6258_00844"/>
<feature type="transmembrane region" description="Helical" evidence="1">
    <location>
        <begin position="157"/>
        <end position="178"/>
    </location>
</feature>
<keyword evidence="1" id="KW-0472">Membrane</keyword>
<dbReference type="AlphaFoldDB" id="A0A0C5VRK1"/>
<accession>A0A0C5VRK1</accession>
<organism evidence="2 3">
    <name type="scientific">Gynuella sunshinyii YC6258</name>
    <dbReference type="NCBI Taxonomy" id="1445510"/>
    <lineage>
        <taxon>Bacteria</taxon>
        <taxon>Pseudomonadati</taxon>
        <taxon>Pseudomonadota</taxon>
        <taxon>Gammaproteobacteria</taxon>
        <taxon>Oceanospirillales</taxon>
        <taxon>Saccharospirillaceae</taxon>
        <taxon>Gynuella</taxon>
    </lineage>
</organism>
<proteinExistence type="predicted"/>
<name>A0A0C5VRK1_9GAMM</name>
<protein>
    <recommendedName>
        <fullName evidence="4">Lipoprotein</fullName>
    </recommendedName>
</protein>
<gene>
    <name evidence="2" type="ORF">YC6258_00844</name>
</gene>
<dbReference type="OrthoDB" id="6706344at2"/>